<keyword evidence="3" id="KW-1185">Reference proteome</keyword>
<protein>
    <submittedName>
        <fullName evidence="2">Uncharacterized protein</fullName>
    </submittedName>
</protein>
<accession>A0ABU4UYB1</accession>
<dbReference type="Pfam" id="PF19952">
    <property type="entry name" value="DUF6414"/>
    <property type="match status" value="1"/>
</dbReference>
<dbReference type="InterPro" id="IPR045633">
    <property type="entry name" value="DUF6414"/>
</dbReference>
<comment type="caution">
    <text evidence="2">The sequence shown here is derived from an EMBL/GenBank/DDBJ whole genome shotgun (WGS) entry which is preliminary data.</text>
</comment>
<dbReference type="EMBL" id="JAXAVU010000009">
    <property type="protein sequence ID" value="MDX8144505.1"/>
    <property type="molecule type" value="Genomic_DNA"/>
</dbReference>
<reference evidence="2 3" key="1">
    <citation type="submission" date="2023-11" db="EMBL/GenBank/DDBJ databases">
        <title>Lentzea sokolovensis, sp. nov., Lentzea kristufkii, sp. nov., and Lentzea miocenensis, sp. nov., rare actinobacteria from Sokolov Coal Basin, Miocene lacustrine sediment, Czech Republic.</title>
        <authorList>
            <person name="Lara A."/>
            <person name="Kotroba L."/>
            <person name="Nouioui I."/>
            <person name="Neumann-Schaal M."/>
            <person name="Mast Y."/>
            <person name="Chronakova A."/>
        </authorList>
    </citation>
    <scope>NUCLEOTIDE SEQUENCE [LARGE SCALE GENOMIC DNA]</scope>
    <source>
        <strain evidence="2 3">BCCO 10_0061</strain>
    </source>
</reference>
<evidence type="ECO:0000313" key="3">
    <source>
        <dbReference type="Proteomes" id="UP001285352"/>
    </source>
</evidence>
<dbReference type="Proteomes" id="UP001285352">
    <property type="component" value="Unassembled WGS sequence"/>
</dbReference>
<evidence type="ECO:0000313" key="2">
    <source>
        <dbReference type="EMBL" id="MDX8144505.1"/>
    </source>
</evidence>
<organism evidence="2 3">
    <name type="scientific">Lentzea sokolovensis</name>
    <dbReference type="NCBI Taxonomy" id="3095429"/>
    <lineage>
        <taxon>Bacteria</taxon>
        <taxon>Bacillati</taxon>
        <taxon>Actinomycetota</taxon>
        <taxon>Actinomycetes</taxon>
        <taxon>Pseudonocardiales</taxon>
        <taxon>Pseudonocardiaceae</taxon>
        <taxon>Lentzea</taxon>
    </lineage>
</organism>
<sequence length="345" mass="38159">MTSEDRFPRQILRDYLYVDVDKVKSIAGQLDSGVPEESRLTAKDNSRTTVGWNKVLSYAPEHGSESYIQRSMLDSLFPELEEALEDGWLTDISDLFSEDGGEVFDDVKSICPEGSLFRLTADGFLFDSTYLGAMFGNLSTALAGYQAFNSAIEEMSGQEEDQPVRSKKNQPKRPSKLPSGEKQVVEDTRLESKIEDFGAEFGYSADFLRAIVRTSRGLFSPGLNLVQVSSGARNNMTVNARLLENRRYLDADAPIIGSRFGASSQSWTVVGTVGHYSKSTEEVEGRTVENSASSQAMQGKFDRNNFVRMVNGMIEEVAATGLTDLPQHPALSVIPIAVYRVIERK</sequence>
<gene>
    <name evidence="2" type="ORF">SK854_20470</name>
</gene>
<feature type="region of interest" description="Disordered" evidence="1">
    <location>
        <begin position="154"/>
        <end position="185"/>
    </location>
</feature>
<proteinExistence type="predicted"/>
<dbReference type="RefSeq" id="WP_319976702.1">
    <property type="nucleotide sequence ID" value="NZ_JAXAVU010000009.1"/>
</dbReference>
<name>A0ABU4UYB1_9PSEU</name>
<evidence type="ECO:0000256" key="1">
    <source>
        <dbReference type="SAM" id="MobiDB-lite"/>
    </source>
</evidence>
<feature type="compositionally biased region" description="Basic residues" evidence="1">
    <location>
        <begin position="165"/>
        <end position="175"/>
    </location>
</feature>